<dbReference type="InterPro" id="IPR027304">
    <property type="entry name" value="Trigger_fact/SurA_dom_sf"/>
</dbReference>
<feature type="chain" id="PRO_5045050612" evidence="3">
    <location>
        <begin position="25"/>
        <end position="317"/>
    </location>
</feature>
<comment type="caution">
    <text evidence="5">The sequence shown here is derived from an EMBL/GenBank/DDBJ whole genome shotgun (WGS) entry which is preliminary data.</text>
</comment>
<keyword evidence="1 3" id="KW-0732">Signal</keyword>
<dbReference type="Gene3D" id="1.10.4030.10">
    <property type="entry name" value="Porin chaperone SurA, peptide-binding domain"/>
    <property type="match status" value="1"/>
</dbReference>
<sequence length="317" mass="34892">MTFKKSLTSLAVAAALAFCVGAPAAVSLVPTPAKAASQVAVVVNGQPVTTYQIRQRAAFLKLRREGGNLTKKATDELIDEALKTQEMRRRGVSIPDEAVEQAFQNFASQNKLTVAQLTQVLSRAGFSAQAFKDYIRVQMGWGQAVQASLRKNEQVSEQEAVQRMLAQGGKKPTTTEYTLQQVIFVVPPDERKSRLSLRKREAEGMRSRIRGCKDTYDIAKKLIDVTVRDLGRVATPALPSRWKDAIERTAPGKTTPVQETERGAEFITVCNSREVSDDATAAMVFRSRDLAKLGKGESGPDKELLDKLRKSAQIVRK</sequence>
<proteinExistence type="predicted"/>
<dbReference type="InterPro" id="IPR015391">
    <property type="entry name" value="SurA_N"/>
</dbReference>
<dbReference type="Pfam" id="PF09312">
    <property type="entry name" value="SurA_N"/>
    <property type="match status" value="1"/>
</dbReference>
<feature type="domain" description="SurA N-terminal" evidence="4">
    <location>
        <begin position="68"/>
        <end position="139"/>
    </location>
</feature>
<dbReference type="GO" id="GO:0016853">
    <property type="term" value="F:isomerase activity"/>
    <property type="evidence" value="ECO:0007669"/>
    <property type="project" value="UniProtKB-KW"/>
</dbReference>
<keyword evidence="5" id="KW-0413">Isomerase</keyword>
<feature type="signal peptide" evidence="3">
    <location>
        <begin position="1"/>
        <end position="24"/>
    </location>
</feature>
<dbReference type="PANTHER" id="PTHR47637:SF1">
    <property type="entry name" value="CHAPERONE SURA"/>
    <property type="match status" value="1"/>
</dbReference>
<protein>
    <submittedName>
        <fullName evidence="5">Peptidylprolyl isomerase</fullName>
    </submittedName>
</protein>
<evidence type="ECO:0000256" key="1">
    <source>
        <dbReference type="ARBA" id="ARBA00022729"/>
    </source>
</evidence>
<keyword evidence="2" id="KW-0697">Rotamase</keyword>
<evidence type="ECO:0000313" key="5">
    <source>
        <dbReference type="EMBL" id="MBP0618198.1"/>
    </source>
</evidence>
<dbReference type="EMBL" id="JAGJCF010000027">
    <property type="protein sequence ID" value="MBP0618198.1"/>
    <property type="molecule type" value="Genomic_DNA"/>
</dbReference>
<dbReference type="InterPro" id="IPR050280">
    <property type="entry name" value="OMP_Chaperone_SurA"/>
</dbReference>
<dbReference type="RefSeq" id="WP_209597702.1">
    <property type="nucleotide sequence ID" value="NZ_JAGJCF010000027.1"/>
</dbReference>
<keyword evidence="6" id="KW-1185">Reference proteome</keyword>
<evidence type="ECO:0000256" key="2">
    <source>
        <dbReference type="ARBA" id="ARBA00023110"/>
    </source>
</evidence>
<accession>A0ABS4BN81</accession>
<reference evidence="5 6" key="1">
    <citation type="submission" date="2021-04" db="EMBL/GenBank/DDBJ databases">
        <title>Whole genome sequence of Jiella sp. KSK16Y-1.</title>
        <authorList>
            <person name="Tuo L."/>
        </authorList>
    </citation>
    <scope>NUCLEOTIDE SEQUENCE [LARGE SCALE GENOMIC DNA]</scope>
    <source>
        <strain evidence="5 6">KSK16Y-1</strain>
    </source>
</reference>
<name>A0ABS4BN81_9HYPH</name>
<evidence type="ECO:0000313" key="6">
    <source>
        <dbReference type="Proteomes" id="UP000678276"/>
    </source>
</evidence>
<dbReference type="PANTHER" id="PTHR47637">
    <property type="entry name" value="CHAPERONE SURA"/>
    <property type="match status" value="1"/>
</dbReference>
<dbReference type="Proteomes" id="UP000678276">
    <property type="component" value="Unassembled WGS sequence"/>
</dbReference>
<evidence type="ECO:0000259" key="4">
    <source>
        <dbReference type="Pfam" id="PF09312"/>
    </source>
</evidence>
<dbReference type="SUPFAM" id="SSF109998">
    <property type="entry name" value="Triger factor/SurA peptide-binding domain-like"/>
    <property type="match status" value="1"/>
</dbReference>
<gene>
    <name evidence="5" type="ORF">J6595_21670</name>
</gene>
<organism evidence="5 6">
    <name type="scientific">Jiella mangrovi</name>
    <dbReference type="NCBI Taxonomy" id="2821407"/>
    <lineage>
        <taxon>Bacteria</taxon>
        <taxon>Pseudomonadati</taxon>
        <taxon>Pseudomonadota</taxon>
        <taxon>Alphaproteobacteria</taxon>
        <taxon>Hyphomicrobiales</taxon>
        <taxon>Aurantimonadaceae</taxon>
        <taxon>Jiella</taxon>
    </lineage>
</organism>
<evidence type="ECO:0000256" key="3">
    <source>
        <dbReference type="SAM" id="SignalP"/>
    </source>
</evidence>